<keyword evidence="2" id="KW-1003">Cell membrane</keyword>
<feature type="transmembrane region" description="Helical" evidence="7">
    <location>
        <begin position="187"/>
        <end position="210"/>
    </location>
</feature>
<keyword evidence="9" id="KW-1185">Reference proteome</keyword>
<reference evidence="8 9" key="1">
    <citation type="submission" date="2022-07" db="EMBL/GenBank/DDBJ databases">
        <title>Mucilaginibacter sp. JC4.</title>
        <authorList>
            <person name="Le V."/>
            <person name="Ko S.-R."/>
            <person name="Ahn C.-Y."/>
            <person name="Oh H.-M."/>
        </authorList>
    </citation>
    <scope>NUCLEOTIDE SEQUENCE [LARGE SCALE GENOMIC DNA]</scope>
    <source>
        <strain evidence="8 9">JC4</strain>
    </source>
</reference>
<dbReference type="EMBL" id="JANHOH010000010">
    <property type="protein sequence ID" value="MCQ6960942.1"/>
    <property type="molecule type" value="Genomic_DNA"/>
</dbReference>
<evidence type="ECO:0000256" key="3">
    <source>
        <dbReference type="ARBA" id="ARBA00022679"/>
    </source>
</evidence>
<feature type="transmembrane region" description="Helical" evidence="7">
    <location>
        <begin position="216"/>
        <end position="237"/>
    </location>
</feature>
<feature type="transmembrane region" description="Helical" evidence="7">
    <location>
        <begin position="287"/>
        <end position="305"/>
    </location>
</feature>
<evidence type="ECO:0000256" key="7">
    <source>
        <dbReference type="SAM" id="Phobius"/>
    </source>
</evidence>
<name>A0ABT1T8K1_9SPHI</name>
<dbReference type="RefSeq" id="WP_256541112.1">
    <property type="nucleotide sequence ID" value="NZ_JANHOH010000010.1"/>
</dbReference>
<evidence type="ECO:0000256" key="1">
    <source>
        <dbReference type="ARBA" id="ARBA00004651"/>
    </source>
</evidence>
<feature type="transmembrane region" description="Helical" evidence="7">
    <location>
        <begin position="113"/>
        <end position="131"/>
    </location>
</feature>
<organism evidence="8 9">
    <name type="scientific">Mucilaginibacter aquariorum</name>
    <dbReference type="NCBI Taxonomy" id="2967225"/>
    <lineage>
        <taxon>Bacteria</taxon>
        <taxon>Pseudomonadati</taxon>
        <taxon>Bacteroidota</taxon>
        <taxon>Sphingobacteriia</taxon>
        <taxon>Sphingobacteriales</taxon>
        <taxon>Sphingobacteriaceae</taxon>
        <taxon>Mucilaginibacter</taxon>
    </lineage>
</organism>
<dbReference type="PANTHER" id="PTHR22926">
    <property type="entry name" value="PHOSPHO-N-ACETYLMURAMOYL-PENTAPEPTIDE-TRANSFERASE"/>
    <property type="match status" value="1"/>
</dbReference>
<comment type="caution">
    <text evidence="8">The sequence shown here is derived from an EMBL/GenBank/DDBJ whole genome shotgun (WGS) entry which is preliminary data.</text>
</comment>
<feature type="transmembrane region" description="Helical" evidence="7">
    <location>
        <begin position="258"/>
        <end position="281"/>
    </location>
</feature>
<keyword evidence="6 7" id="KW-0472">Membrane</keyword>
<dbReference type="CDD" id="cd06854">
    <property type="entry name" value="GT_WbpL_WbcO_like"/>
    <property type="match status" value="1"/>
</dbReference>
<proteinExistence type="predicted"/>
<feature type="transmembrane region" description="Helical" evidence="7">
    <location>
        <begin position="138"/>
        <end position="158"/>
    </location>
</feature>
<dbReference type="Proteomes" id="UP001204376">
    <property type="component" value="Unassembled WGS sequence"/>
</dbReference>
<gene>
    <name evidence="8" type="ORF">NPE20_23380</name>
</gene>
<evidence type="ECO:0000256" key="6">
    <source>
        <dbReference type="ARBA" id="ARBA00023136"/>
    </source>
</evidence>
<evidence type="ECO:0000256" key="2">
    <source>
        <dbReference type="ARBA" id="ARBA00022475"/>
    </source>
</evidence>
<feature type="transmembrane region" description="Helical" evidence="7">
    <location>
        <begin position="90"/>
        <end position="107"/>
    </location>
</feature>
<keyword evidence="3" id="KW-0808">Transferase</keyword>
<feature type="transmembrane region" description="Helical" evidence="7">
    <location>
        <begin position="45"/>
        <end position="78"/>
    </location>
</feature>
<evidence type="ECO:0000256" key="5">
    <source>
        <dbReference type="ARBA" id="ARBA00022989"/>
    </source>
</evidence>
<dbReference type="Pfam" id="PF00953">
    <property type="entry name" value="Glycos_transf_4"/>
    <property type="match status" value="1"/>
</dbReference>
<keyword evidence="5 7" id="KW-1133">Transmembrane helix</keyword>
<evidence type="ECO:0000256" key="4">
    <source>
        <dbReference type="ARBA" id="ARBA00022692"/>
    </source>
</evidence>
<evidence type="ECO:0000313" key="8">
    <source>
        <dbReference type="EMBL" id="MCQ6960942.1"/>
    </source>
</evidence>
<dbReference type="InterPro" id="IPR000715">
    <property type="entry name" value="Glycosyl_transferase_4"/>
</dbReference>
<feature type="transmembrane region" description="Helical" evidence="7">
    <location>
        <begin position="164"/>
        <end position="180"/>
    </location>
</feature>
<accession>A0ABT1T8K1</accession>
<dbReference type="PANTHER" id="PTHR22926:SF3">
    <property type="entry name" value="UNDECAPRENYL-PHOSPHATE ALPHA-N-ACETYLGLUCOSAMINYL 1-PHOSPHATE TRANSFERASE"/>
    <property type="match status" value="1"/>
</dbReference>
<evidence type="ECO:0000313" key="9">
    <source>
        <dbReference type="Proteomes" id="UP001204376"/>
    </source>
</evidence>
<keyword evidence="4 7" id="KW-0812">Transmembrane</keyword>
<comment type="subcellular location">
    <subcellularLocation>
        <location evidence="1">Cell membrane</location>
        <topology evidence="1">Multi-pass membrane protein</topology>
    </subcellularLocation>
</comment>
<protein>
    <submittedName>
        <fullName evidence="8">Glycosyltransferase family 4 protein</fullName>
    </submittedName>
</protein>
<sequence>MTYLVLFICLWIALLFYFRIADHYNIIDHPNERSSHSDITIRGGGILFPLVNLLIIVLYPAYWLPALGGLLIGTISFIDDRITLSNKIRIIIHIVSVTLMFIFLDVFKLPFYLFIVLYIIAIGVINVYNFMDGINGITGCYTLIVLAGLQYVNLYGVNFIHPDLIWFPMLACIVFLFYNFRKQAKCFAGDVGSITIAFWIVFLLFQLIFINHNWSYILFLAVYGVDSVLTIAHRLILKQNIFKAHRLHFYQLLANEHKVSHLVIAAGYALIQLSVIAFVVLNTRFSQLEVFMVVLLPLMLVYLIFKPRLMKVLR</sequence>